<organism evidence="2 3">
    <name type="scientific">Tribolium castaneum</name>
    <name type="common">Red flour beetle</name>
    <dbReference type="NCBI Taxonomy" id="7070"/>
    <lineage>
        <taxon>Eukaryota</taxon>
        <taxon>Metazoa</taxon>
        <taxon>Ecdysozoa</taxon>
        <taxon>Arthropoda</taxon>
        <taxon>Hexapoda</taxon>
        <taxon>Insecta</taxon>
        <taxon>Pterygota</taxon>
        <taxon>Neoptera</taxon>
        <taxon>Endopterygota</taxon>
        <taxon>Coleoptera</taxon>
        <taxon>Polyphaga</taxon>
        <taxon>Cucujiformia</taxon>
        <taxon>Tenebrionidae</taxon>
        <taxon>Tenebrionidae incertae sedis</taxon>
        <taxon>Tribolium</taxon>
    </lineage>
</organism>
<feature type="compositionally biased region" description="Low complexity" evidence="1">
    <location>
        <begin position="123"/>
        <end position="135"/>
    </location>
</feature>
<reference evidence="2 3" key="1">
    <citation type="journal article" date="2008" name="Nature">
        <title>The genome of the model beetle and pest Tribolium castaneum.</title>
        <authorList>
            <consortium name="Tribolium Genome Sequencing Consortium"/>
            <person name="Richards S."/>
            <person name="Gibbs R.A."/>
            <person name="Weinstock G.M."/>
            <person name="Brown S.J."/>
            <person name="Denell R."/>
            <person name="Beeman R.W."/>
            <person name="Gibbs R."/>
            <person name="Beeman R.W."/>
            <person name="Brown S.J."/>
            <person name="Bucher G."/>
            <person name="Friedrich M."/>
            <person name="Grimmelikhuijzen C.J."/>
            <person name="Klingler M."/>
            <person name="Lorenzen M."/>
            <person name="Richards S."/>
            <person name="Roth S."/>
            <person name="Schroder R."/>
            <person name="Tautz D."/>
            <person name="Zdobnov E.M."/>
            <person name="Muzny D."/>
            <person name="Gibbs R.A."/>
            <person name="Weinstock G.M."/>
            <person name="Attaway T."/>
            <person name="Bell S."/>
            <person name="Buhay C.J."/>
            <person name="Chandrabose M.N."/>
            <person name="Chavez D."/>
            <person name="Clerk-Blankenburg K.P."/>
            <person name="Cree A."/>
            <person name="Dao M."/>
            <person name="Davis C."/>
            <person name="Chacko J."/>
            <person name="Dinh H."/>
            <person name="Dugan-Rocha S."/>
            <person name="Fowler G."/>
            <person name="Garner T.T."/>
            <person name="Garnes J."/>
            <person name="Gnirke A."/>
            <person name="Hawes A."/>
            <person name="Hernandez J."/>
            <person name="Hines S."/>
            <person name="Holder M."/>
            <person name="Hume J."/>
            <person name="Jhangiani S.N."/>
            <person name="Joshi V."/>
            <person name="Khan Z.M."/>
            <person name="Jackson L."/>
            <person name="Kovar C."/>
            <person name="Kowis A."/>
            <person name="Lee S."/>
            <person name="Lewis L.R."/>
            <person name="Margolis J."/>
            <person name="Morgan M."/>
            <person name="Nazareth L.V."/>
            <person name="Nguyen N."/>
            <person name="Okwuonu G."/>
            <person name="Parker D."/>
            <person name="Richards S."/>
            <person name="Ruiz S.J."/>
            <person name="Santibanez J."/>
            <person name="Savard J."/>
            <person name="Scherer S.E."/>
            <person name="Schneider B."/>
            <person name="Sodergren E."/>
            <person name="Tautz D."/>
            <person name="Vattahil S."/>
            <person name="Villasana D."/>
            <person name="White C.S."/>
            <person name="Wright R."/>
            <person name="Park Y."/>
            <person name="Beeman R.W."/>
            <person name="Lord J."/>
            <person name="Oppert B."/>
            <person name="Lorenzen M."/>
            <person name="Brown S."/>
            <person name="Wang L."/>
            <person name="Savard J."/>
            <person name="Tautz D."/>
            <person name="Richards S."/>
            <person name="Weinstock G."/>
            <person name="Gibbs R.A."/>
            <person name="Liu Y."/>
            <person name="Worley K."/>
            <person name="Weinstock G."/>
            <person name="Elsik C.G."/>
            <person name="Reese J.T."/>
            <person name="Elhaik E."/>
            <person name="Landan G."/>
            <person name="Graur D."/>
            <person name="Arensburger P."/>
            <person name="Atkinson P."/>
            <person name="Beeman R.W."/>
            <person name="Beidler J."/>
            <person name="Brown S.J."/>
            <person name="Demuth J.P."/>
            <person name="Drury D.W."/>
            <person name="Du Y.Z."/>
            <person name="Fujiwara H."/>
            <person name="Lorenzen M."/>
            <person name="Maselli V."/>
            <person name="Osanai M."/>
            <person name="Park Y."/>
            <person name="Robertson H.M."/>
            <person name="Tu Z."/>
            <person name="Wang J.J."/>
            <person name="Wang S."/>
            <person name="Richards S."/>
            <person name="Song H."/>
            <person name="Zhang L."/>
            <person name="Sodergren E."/>
            <person name="Werner D."/>
            <person name="Stanke M."/>
            <person name="Morgenstern B."/>
            <person name="Solovyev V."/>
            <person name="Kosarev P."/>
            <person name="Brown G."/>
            <person name="Chen H.C."/>
            <person name="Ermolaeva O."/>
            <person name="Hlavina W."/>
            <person name="Kapustin Y."/>
            <person name="Kiryutin B."/>
            <person name="Kitts P."/>
            <person name="Maglott D."/>
            <person name="Pruitt K."/>
            <person name="Sapojnikov V."/>
            <person name="Souvorov A."/>
            <person name="Mackey A.J."/>
            <person name="Waterhouse R.M."/>
            <person name="Wyder S."/>
            <person name="Zdobnov E.M."/>
            <person name="Zdobnov E.M."/>
            <person name="Wyder S."/>
            <person name="Kriventseva E.V."/>
            <person name="Kadowaki T."/>
            <person name="Bork P."/>
            <person name="Aranda M."/>
            <person name="Bao R."/>
            <person name="Beermann A."/>
            <person name="Berns N."/>
            <person name="Bolognesi R."/>
            <person name="Bonneton F."/>
            <person name="Bopp D."/>
            <person name="Brown S.J."/>
            <person name="Bucher G."/>
            <person name="Butts T."/>
            <person name="Chaumot A."/>
            <person name="Denell R.E."/>
            <person name="Ferrier D.E."/>
            <person name="Friedrich M."/>
            <person name="Gordon C.M."/>
            <person name="Jindra M."/>
            <person name="Klingler M."/>
            <person name="Lan Q."/>
            <person name="Lattorff H.M."/>
            <person name="Laudet V."/>
            <person name="von Levetsow C."/>
            <person name="Liu Z."/>
            <person name="Lutz R."/>
            <person name="Lynch J.A."/>
            <person name="da Fonseca R.N."/>
            <person name="Posnien N."/>
            <person name="Reuter R."/>
            <person name="Roth S."/>
            <person name="Savard J."/>
            <person name="Schinko J.B."/>
            <person name="Schmitt C."/>
            <person name="Schoppmeier M."/>
            <person name="Schroder R."/>
            <person name="Shippy T.D."/>
            <person name="Simonnet F."/>
            <person name="Marques-Souza H."/>
            <person name="Tautz D."/>
            <person name="Tomoyasu Y."/>
            <person name="Trauner J."/>
            <person name="Van der Zee M."/>
            <person name="Vervoort M."/>
            <person name="Wittkopp N."/>
            <person name="Wimmer E.A."/>
            <person name="Yang X."/>
            <person name="Jones A.K."/>
            <person name="Sattelle D.B."/>
            <person name="Ebert P.R."/>
            <person name="Nelson D."/>
            <person name="Scott J.G."/>
            <person name="Beeman R.W."/>
            <person name="Muthukrishnan S."/>
            <person name="Kramer K.J."/>
            <person name="Arakane Y."/>
            <person name="Beeman R.W."/>
            <person name="Zhu Q."/>
            <person name="Hogenkamp D."/>
            <person name="Dixit R."/>
            <person name="Oppert B."/>
            <person name="Jiang H."/>
            <person name="Zou Z."/>
            <person name="Marshall J."/>
            <person name="Elpidina E."/>
            <person name="Vinokurov K."/>
            <person name="Oppert C."/>
            <person name="Zou Z."/>
            <person name="Evans J."/>
            <person name="Lu Z."/>
            <person name="Zhao P."/>
            <person name="Sumathipala N."/>
            <person name="Altincicek B."/>
            <person name="Vilcinskas A."/>
            <person name="Williams M."/>
            <person name="Hultmark D."/>
            <person name="Hetru C."/>
            <person name="Jiang H."/>
            <person name="Grimmelikhuijzen C.J."/>
            <person name="Hauser F."/>
            <person name="Cazzamali G."/>
            <person name="Williamson M."/>
            <person name="Park Y."/>
            <person name="Li B."/>
            <person name="Tanaka Y."/>
            <person name="Predel R."/>
            <person name="Neupert S."/>
            <person name="Schachtner J."/>
            <person name="Verleyen P."/>
            <person name="Raible F."/>
            <person name="Bork P."/>
            <person name="Friedrich M."/>
            <person name="Walden K.K."/>
            <person name="Robertson H.M."/>
            <person name="Angeli S."/>
            <person name="Foret S."/>
            <person name="Bucher G."/>
            <person name="Schuetz S."/>
            <person name="Maleszka R."/>
            <person name="Wimmer E.A."/>
            <person name="Beeman R.W."/>
            <person name="Lorenzen M."/>
            <person name="Tomoyasu Y."/>
            <person name="Miller S.C."/>
            <person name="Grossmann D."/>
            <person name="Bucher G."/>
        </authorList>
    </citation>
    <scope>NUCLEOTIDE SEQUENCE [LARGE SCALE GENOMIC DNA]</scope>
    <source>
        <strain evidence="2 3">Georgia GA2</strain>
    </source>
</reference>
<name>A0A139WJL0_TRICA</name>
<proteinExistence type="predicted"/>
<dbReference type="EMBL" id="KQ971338">
    <property type="protein sequence ID" value="KYB27985.1"/>
    <property type="molecule type" value="Genomic_DNA"/>
</dbReference>
<dbReference type="Proteomes" id="UP000007266">
    <property type="component" value="Linkage group 4"/>
</dbReference>
<reference evidence="2 3" key="2">
    <citation type="journal article" date="2010" name="Nucleic Acids Res.">
        <title>BeetleBase in 2010: revisions to provide comprehensive genomic information for Tribolium castaneum.</title>
        <authorList>
            <person name="Kim H.S."/>
            <person name="Murphy T."/>
            <person name="Xia J."/>
            <person name="Caragea D."/>
            <person name="Park Y."/>
            <person name="Beeman R.W."/>
            <person name="Lorenzen M.D."/>
            <person name="Butcher S."/>
            <person name="Manak J.R."/>
            <person name="Brown S.J."/>
        </authorList>
    </citation>
    <scope>GENOME REANNOTATION</scope>
    <source>
        <strain evidence="2 3">Georgia GA2</strain>
    </source>
</reference>
<feature type="region of interest" description="Disordered" evidence="1">
    <location>
        <begin position="1"/>
        <end position="23"/>
    </location>
</feature>
<protein>
    <submittedName>
        <fullName evidence="2">Uncharacterized protein</fullName>
    </submittedName>
</protein>
<feature type="region of interest" description="Disordered" evidence="1">
    <location>
        <begin position="80"/>
        <end position="135"/>
    </location>
</feature>
<evidence type="ECO:0000313" key="2">
    <source>
        <dbReference type="EMBL" id="KYB27985.1"/>
    </source>
</evidence>
<evidence type="ECO:0000256" key="1">
    <source>
        <dbReference type="SAM" id="MobiDB-lite"/>
    </source>
</evidence>
<evidence type="ECO:0000313" key="3">
    <source>
        <dbReference type="Proteomes" id="UP000007266"/>
    </source>
</evidence>
<accession>A0A139WJL0</accession>
<gene>
    <name evidence="2" type="primary">AUGUSTUS-3.0.2_32825</name>
    <name evidence="2" type="ORF">TcasGA2_TC032825</name>
</gene>
<dbReference type="AlphaFoldDB" id="A0A139WJL0"/>
<sequence>MSSAAVGTHHHHSGAGPLSLMSCVRESSPLQDFEPPDTEKNAATKKKFWNPKKWFKRKNKPAEDASVEVIVDKDVLRSRSTSELSITEEQTRRRSGSSMHPGLSVSHDSVFHSPNSGSDIELDAAQSSSSLSISQPQIDLRLQVSL</sequence>
<keyword evidence="3" id="KW-1185">Reference proteome</keyword>